<evidence type="ECO:0000256" key="5">
    <source>
        <dbReference type="SAM" id="MobiDB-lite"/>
    </source>
</evidence>
<dbReference type="PROSITE" id="PS50011">
    <property type="entry name" value="PROTEIN_KINASE_DOM"/>
    <property type="match status" value="1"/>
</dbReference>
<dbReference type="InterPro" id="IPR000719">
    <property type="entry name" value="Prot_kinase_dom"/>
</dbReference>
<dbReference type="AlphaFoldDB" id="A0A221KG29"/>
<feature type="domain" description="Protein kinase" evidence="6">
    <location>
        <begin position="85"/>
        <end position="347"/>
    </location>
</feature>
<keyword evidence="7" id="KW-0723">Serine/threonine-protein kinase</keyword>
<gene>
    <name evidence="7" type="ORF">VITFI_CDS2015</name>
</gene>
<dbReference type="Proteomes" id="UP000199729">
    <property type="component" value="Chromosome"/>
</dbReference>
<accession>A0A221KG29</accession>
<dbReference type="PANTHER" id="PTHR43289">
    <property type="entry name" value="MITOGEN-ACTIVATED PROTEIN KINASE KINASE KINASE 20-RELATED"/>
    <property type="match status" value="1"/>
</dbReference>
<feature type="region of interest" description="Disordered" evidence="5">
    <location>
        <begin position="446"/>
        <end position="479"/>
    </location>
</feature>
<dbReference type="EMBL" id="CP022423">
    <property type="protein sequence ID" value="ASM77793.1"/>
    <property type="molecule type" value="Genomic_DNA"/>
</dbReference>
<dbReference type="PROSITE" id="PS00108">
    <property type="entry name" value="PROTEIN_KINASE_ST"/>
    <property type="match status" value="1"/>
</dbReference>
<keyword evidence="1" id="KW-0808">Transferase</keyword>
<evidence type="ECO:0000259" key="6">
    <source>
        <dbReference type="PROSITE" id="PS50011"/>
    </source>
</evidence>
<evidence type="ECO:0000313" key="7">
    <source>
        <dbReference type="EMBL" id="ASM77793.1"/>
    </source>
</evidence>
<dbReference type="GO" id="GO:0005524">
    <property type="term" value="F:ATP binding"/>
    <property type="evidence" value="ECO:0007669"/>
    <property type="project" value="UniProtKB-KW"/>
</dbReference>
<dbReference type="InterPro" id="IPR011009">
    <property type="entry name" value="Kinase-like_dom_sf"/>
</dbReference>
<dbReference type="GO" id="GO:0004674">
    <property type="term" value="F:protein serine/threonine kinase activity"/>
    <property type="evidence" value="ECO:0007669"/>
    <property type="project" value="UniProtKB-KW"/>
</dbReference>
<keyword evidence="2" id="KW-0547">Nucleotide-binding</keyword>
<evidence type="ECO:0000256" key="2">
    <source>
        <dbReference type="ARBA" id="ARBA00022741"/>
    </source>
</evidence>
<organism evidence="7 8">
    <name type="scientific">Vitreoscilla filiformis</name>
    <dbReference type="NCBI Taxonomy" id="63"/>
    <lineage>
        <taxon>Bacteria</taxon>
        <taxon>Pseudomonadati</taxon>
        <taxon>Pseudomonadota</taxon>
        <taxon>Betaproteobacteria</taxon>
        <taxon>Neisseriales</taxon>
        <taxon>Neisseriaceae</taxon>
        <taxon>Vitreoscilla</taxon>
    </lineage>
</organism>
<dbReference type="CDD" id="cd14014">
    <property type="entry name" value="STKc_PknB_like"/>
    <property type="match status" value="1"/>
</dbReference>
<evidence type="ECO:0000256" key="4">
    <source>
        <dbReference type="ARBA" id="ARBA00022840"/>
    </source>
</evidence>
<dbReference type="Gene3D" id="1.10.510.10">
    <property type="entry name" value="Transferase(Phosphotransferase) domain 1"/>
    <property type="match status" value="1"/>
</dbReference>
<feature type="compositionally biased region" description="Pro residues" evidence="5">
    <location>
        <begin position="391"/>
        <end position="406"/>
    </location>
</feature>
<keyword evidence="4" id="KW-0067">ATP-binding</keyword>
<protein>
    <submittedName>
        <fullName evidence="7">Non-specific serine/threonine protein kinase</fullName>
    </submittedName>
</protein>
<dbReference type="PANTHER" id="PTHR43289:SF6">
    <property type="entry name" value="SERINE_THREONINE-PROTEIN KINASE NEKL-3"/>
    <property type="match status" value="1"/>
</dbReference>
<name>A0A221KG29_VITFI</name>
<feature type="compositionally biased region" description="Pro residues" evidence="5">
    <location>
        <begin position="446"/>
        <end position="478"/>
    </location>
</feature>
<reference evidence="7 8" key="1">
    <citation type="submission" date="2017-07" db="EMBL/GenBank/DDBJ databases">
        <title>Complete Genome Sequence of the cosmetic ferment Vitreoscilla filiformis (ATCC15551).</title>
        <authorList>
            <person name="Contreras S."/>
            <person name="Sagory-Zalkind P."/>
            <person name="Blanquart H."/>
            <person name="Iltis A."/>
            <person name="Morand S.C."/>
        </authorList>
    </citation>
    <scope>NUCLEOTIDE SEQUENCE [LARGE SCALE GENOMIC DNA]</scope>
    <source>
        <strain evidence="7 8">ATCC 15551</strain>
    </source>
</reference>
<proteinExistence type="predicted"/>
<evidence type="ECO:0000313" key="8">
    <source>
        <dbReference type="Proteomes" id="UP000199729"/>
    </source>
</evidence>
<dbReference type="Pfam" id="PF00069">
    <property type="entry name" value="Pkinase"/>
    <property type="match status" value="1"/>
</dbReference>
<feature type="region of interest" description="Disordered" evidence="5">
    <location>
        <begin position="390"/>
        <end position="426"/>
    </location>
</feature>
<dbReference type="SUPFAM" id="SSF56112">
    <property type="entry name" value="Protein kinase-like (PK-like)"/>
    <property type="match status" value="1"/>
</dbReference>
<dbReference type="KEGG" id="vff:VITFI_CDS2015"/>
<evidence type="ECO:0000256" key="1">
    <source>
        <dbReference type="ARBA" id="ARBA00022679"/>
    </source>
</evidence>
<dbReference type="SMART" id="SM00220">
    <property type="entry name" value="S_TKc"/>
    <property type="match status" value="1"/>
</dbReference>
<feature type="region of interest" description="Disordered" evidence="5">
    <location>
        <begin position="21"/>
        <end position="42"/>
    </location>
</feature>
<dbReference type="InterPro" id="IPR008271">
    <property type="entry name" value="Ser/Thr_kinase_AS"/>
</dbReference>
<keyword evidence="8" id="KW-1185">Reference proteome</keyword>
<dbReference type="Gene3D" id="3.30.200.20">
    <property type="entry name" value="Phosphorylase Kinase, domain 1"/>
    <property type="match status" value="1"/>
</dbReference>
<sequence length="550" mass="59139">MNQDAQSSRWSFLDRWRQQLTRPNAKAPATHAPAKDRSSDDFQSTLVEDLPRSSFGTATIQPTEHGYTRPQDTAIPAEMGQIGRFLLRSVLGQGGLGTVYAAWDPLLSRSVAVKTLRVQSDQAVQDAAQTLLLNEARAAARLSHPHIVTVFDAGLSEHGVYIAMEPLRGMDLRKLLHQGWHPTPFEAANLVRRVADALAYAHGKGVVHCDIKPANIFMVDRKYPKVLDFGIARQARRDGTAATTLTAGSPYYLAPEQIRGDSLDRRCDVYSLGVVLYELLTGRQPFGGETLEAITEAVLTAPTPSARRNGTRVPAGLSAIAARAMARAPEDRYPSARHLANDLREWMTSTEARTLARSPEEQYRTVMGMGAGVLISVAGVVWWQTMGQRQEPPPAAWVSPDPPPATSPAVATLPPVAETPPSLAASARPAASGSITQLPGVAPVTRPVPSPAPPTPPVVPVAKPPKPAPTTAPEPPVRGPTGTVMLLIKPWGQVEVDGVMQGSSPPLRSLTLSKGRHTITIRNPSQPAIVRVVEVNGQSPIIIQHQFTTP</sequence>
<keyword evidence="3 7" id="KW-0418">Kinase</keyword>
<evidence type="ECO:0000256" key="3">
    <source>
        <dbReference type="ARBA" id="ARBA00022777"/>
    </source>
</evidence>